<gene>
    <name evidence="1" type="ORF">EDC17_103314</name>
</gene>
<evidence type="ECO:0000313" key="1">
    <source>
        <dbReference type="EMBL" id="TCV10441.1"/>
    </source>
</evidence>
<keyword evidence="2" id="KW-1185">Reference proteome</keyword>
<dbReference type="EMBL" id="SMBZ01000033">
    <property type="protein sequence ID" value="TCV10441.1"/>
    <property type="molecule type" value="Genomic_DNA"/>
</dbReference>
<proteinExistence type="predicted"/>
<dbReference type="InterPro" id="IPR018490">
    <property type="entry name" value="cNMP-bd_dom_sf"/>
</dbReference>
<sequence>MDRFLNYLNTIFNLSDAAKDYLSIHGKIKVFPAGSYYKFDDEKIEKWCFMLEGLAARIGFENDNEVIERIYCKDFYFSGTKHVFSKTSERISIKFLRKSEIYEIQNHHLRIAFQQYQELQECYLVLKEYEIQYIKDLLSILKSPSKKRLYELHRRQPFLLSILTVKEKISYLNFKNIKEYYSSLGFLIYST</sequence>
<dbReference type="OrthoDB" id="710328at2"/>
<name>A0A4R3VRE4_9SPHI</name>
<dbReference type="AlphaFoldDB" id="A0A4R3VRE4"/>
<reference evidence="1 2" key="1">
    <citation type="submission" date="2019-03" db="EMBL/GenBank/DDBJ databases">
        <title>Genomic Encyclopedia of Type Strains, Phase IV (KMG-IV): sequencing the most valuable type-strain genomes for metagenomic binning, comparative biology and taxonomic classification.</title>
        <authorList>
            <person name="Goeker M."/>
        </authorList>
    </citation>
    <scope>NUCLEOTIDE SEQUENCE [LARGE SCALE GENOMIC DNA]</scope>
    <source>
        <strain evidence="1 2">DSM 22362</strain>
    </source>
</reference>
<protein>
    <recommendedName>
        <fullName evidence="3">CRP-like cAMP-binding protein</fullName>
    </recommendedName>
</protein>
<evidence type="ECO:0008006" key="3">
    <source>
        <dbReference type="Google" id="ProtNLM"/>
    </source>
</evidence>
<dbReference type="Gene3D" id="2.60.120.10">
    <property type="entry name" value="Jelly Rolls"/>
    <property type="match status" value="1"/>
</dbReference>
<accession>A0A4R3VRE4</accession>
<dbReference type="SUPFAM" id="SSF51206">
    <property type="entry name" value="cAMP-binding domain-like"/>
    <property type="match status" value="1"/>
</dbReference>
<comment type="caution">
    <text evidence="1">The sequence shown here is derived from an EMBL/GenBank/DDBJ whole genome shotgun (WGS) entry which is preliminary data.</text>
</comment>
<dbReference type="Proteomes" id="UP000295197">
    <property type="component" value="Unassembled WGS sequence"/>
</dbReference>
<evidence type="ECO:0000313" key="2">
    <source>
        <dbReference type="Proteomes" id="UP000295197"/>
    </source>
</evidence>
<organism evidence="1 2">
    <name type="scientific">Sphingobacterium alimentarium</name>
    <dbReference type="NCBI Taxonomy" id="797292"/>
    <lineage>
        <taxon>Bacteria</taxon>
        <taxon>Pseudomonadati</taxon>
        <taxon>Bacteroidota</taxon>
        <taxon>Sphingobacteriia</taxon>
        <taxon>Sphingobacteriales</taxon>
        <taxon>Sphingobacteriaceae</taxon>
        <taxon>Sphingobacterium</taxon>
    </lineage>
</organism>
<dbReference type="InterPro" id="IPR014710">
    <property type="entry name" value="RmlC-like_jellyroll"/>
</dbReference>